<dbReference type="EMBL" id="UZAF01016115">
    <property type="protein sequence ID" value="VDO20795.1"/>
    <property type="molecule type" value="Genomic_DNA"/>
</dbReference>
<protein>
    <submittedName>
        <fullName evidence="3">Endo/exonuclease/phosphatase domain-containing protein</fullName>
    </submittedName>
</protein>
<dbReference type="InterPro" id="IPR036691">
    <property type="entry name" value="Endo/exonu/phosph_ase_sf"/>
</dbReference>
<proteinExistence type="predicted"/>
<reference evidence="1 2" key="2">
    <citation type="submission" date="2018-11" db="EMBL/GenBank/DDBJ databases">
        <authorList>
            <consortium name="Pathogen Informatics"/>
        </authorList>
    </citation>
    <scope>NUCLEOTIDE SEQUENCE [LARGE SCALE GENOMIC DNA]</scope>
    <source>
        <strain evidence="1 2">MHpl1</strain>
    </source>
</reference>
<dbReference type="Gene3D" id="3.60.10.10">
    <property type="entry name" value="Endonuclease/exonuclease/phosphatase"/>
    <property type="match status" value="1"/>
</dbReference>
<evidence type="ECO:0000313" key="1">
    <source>
        <dbReference type="EMBL" id="VDO20795.1"/>
    </source>
</evidence>
<sequence>MQELPSSERTRPKKLVGIGIVNVGSLTESREIADFMERSNIRILCLQETRWKGAEAKEIGEGVSLFYNGKDTRHGVTIAMSCLSKICFSRQHDQQSNHG</sequence>
<evidence type="ECO:0000313" key="3">
    <source>
        <dbReference type="WBParaSite" id="HPLM_0000338801-mRNA-1"/>
    </source>
</evidence>
<dbReference type="AlphaFoldDB" id="A0A0N4W188"/>
<dbReference type="Proteomes" id="UP000268014">
    <property type="component" value="Unassembled WGS sequence"/>
</dbReference>
<gene>
    <name evidence="1" type="ORF">HPLM_LOCUS3380</name>
</gene>
<organism evidence="3">
    <name type="scientific">Haemonchus placei</name>
    <name type="common">Barber's pole worm</name>
    <dbReference type="NCBI Taxonomy" id="6290"/>
    <lineage>
        <taxon>Eukaryota</taxon>
        <taxon>Metazoa</taxon>
        <taxon>Ecdysozoa</taxon>
        <taxon>Nematoda</taxon>
        <taxon>Chromadorea</taxon>
        <taxon>Rhabditida</taxon>
        <taxon>Rhabditina</taxon>
        <taxon>Rhabditomorpha</taxon>
        <taxon>Strongyloidea</taxon>
        <taxon>Trichostrongylidae</taxon>
        <taxon>Haemonchus</taxon>
    </lineage>
</organism>
<dbReference type="SUPFAM" id="SSF56219">
    <property type="entry name" value="DNase I-like"/>
    <property type="match status" value="1"/>
</dbReference>
<accession>A0A0N4W188</accession>
<dbReference type="WBParaSite" id="HPLM_0000338801-mRNA-1">
    <property type="protein sequence ID" value="HPLM_0000338801-mRNA-1"/>
    <property type="gene ID" value="HPLM_0000338801"/>
</dbReference>
<name>A0A0N4W188_HAEPC</name>
<keyword evidence="2" id="KW-1185">Reference proteome</keyword>
<dbReference type="OrthoDB" id="5836246at2759"/>
<evidence type="ECO:0000313" key="2">
    <source>
        <dbReference type="Proteomes" id="UP000268014"/>
    </source>
</evidence>
<reference evidence="3" key="1">
    <citation type="submission" date="2017-02" db="UniProtKB">
        <authorList>
            <consortium name="WormBaseParasite"/>
        </authorList>
    </citation>
    <scope>IDENTIFICATION</scope>
</reference>